<protein>
    <submittedName>
        <fullName evidence="12">GREB1 like retinoic acid receptor coactivator</fullName>
    </submittedName>
</protein>
<keyword evidence="13" id="KW-1185">Reference proteome</keyword>
<feature type="compositionally biased region" description="Polar residues" evidence="6">
    <location>
        <begin position="997"/>
        <end position="1023"/>
    </location>
</feature>
<reference evidence="12" key="2">
    <citation type="submission" date="2025-08" db="UniProtKB">
        <authorList>
            <consortium name="Ensembl"/>
        </authorList>
    </citation>
    <scope>IDENTIFICATION</scope>
</reference>
<feature type="compositionally biased region" description="Polar residues" evidence="6">
    <location>
        <begin position="232"/>
        <end position="257"/>
    </location>
</feature>
<dbReference type="PANTHER" id="PTHR15720:SF12">
    <property type="entry name" value="GREB1-LIKE PROTEIN"/>
    <property type="match status" value="1"/>
</dbReference>
<evidence type="ECO:0000256" key="5">
    <source>
        <dbReference type="ARBA" id="ARBA00023136"/>
    </source>
</evidence>
<feature type="domain" description="GREB1-like second" evidence="9">
    <location>
        <begin position="306"/>
        <end position="455"/>
    </location>
</feature>
<dbReference type="InterPro" id="IPR049100">
    <property type="entry name" value="TAGT"/>
</dbReference>
<keyword evidence="4" id="KW-1133">Transmembrane helix</keyword>
<feature type="region of interest" description="Disordered" evidence="6">
    <location>
        <begin position="74"/>
        <end position="99"/>
    </location>
</feature>
<dbReference type="GO" id="GO:0016020">
    <property type="term" value="C:membrane"/>
    <property type="evidence" value="ECO:0007669"/>
    <property type="project" value="UniProtKB-SubCell"/>
</dbReference>
<gene>
    <name evidence="12" type="primary">GREB1L</name>
</gene>
<organism evidence="12 13">
    <name type="scientific">Bos mutus grunniens</name>
    <name type="common">Wild yak</name>
    <name type="synonym">Bos grunniens</name>
    <dbReference type="NCBI Taxonomy" id="30521"/>
    <lineage>
        <taxon>Eukaryota</taxon>
        <taxon>Metazoa</taxon>
        <taxon>Chordata</taxon>
        <taxon>Craniata</taxon>
        <taxon>Vertebrata</taxon>
        <taxon>Euteleostomi</taxon>
        <taxon>Mammalia</taxon>
        <taxon>Eutheria</taxon>
        <taxon>Laurasiatheria</taxon>
        <taxon>Artiodactyla</taxon>
        <taxon>Ruminantia</taxon>
        <taxon>Pecora</taxon>
        <taxon>Bovidae</taxon>
        <taxon>Bovinae</taxon>
        <taxon>Bos</taxon>
    </lineage>
</organism>
<comment type="subcellular location">
    <subcellularLocation>
        <location evidence="1">Membrane</location>
        <topology evidence="1">Single-pass membrane protein</topology>
    </subcellularLocation>
</comment>
<feature type="compositionally biased region" description="Acidic residues" evidence="6">
    <location>
        <begin position="74"/>
        <end position="83"/>
    </location>
</feature>
<evidence type="ECO:0000313" key="12">
    <source>
        <dbReference type="Ensembl" id="ENSBGRP00000026996.1"/>
    </source>
</evidence>
<feature type="region of interest" description="Disordered" evidence="6">
    <location>
        <begin position="232"/>
        <end position="316"/>
    </location>
</feature>
<dbReference type="PANTHER" id="PTHR15720">
    <property type="entry name" value="GREB1-RELATED"/>
    <property type="match status" value="1"/>
</dbReference>
<dbReference type="InterPro" id="IPR048657">
    <property type="entry name" value="GREB1-like_cpSF2"/>
</dbReference>
<evidence type="ECO:0000256" key="1">
    <source>
        <dbReference type="ARBA" id="ARBA00004167"/>
    </source>
</evidence>
<dbReference type="Pfam" id="PF20691">
    <property type="entry name" value="TAGT"/>
    <property type="match status" value="1"/>
</dbReference>
<feature type="compositionally biased region" description="Low complexity" evidence="6">
    <location>
        <begin position="1067"/>
        <end position="1086"/>
    </location>
</feature>
<comment type="similarity">
    <text evidence="2">Belongs to the GREB1 family.</text>
</comment>
<dbReference type="InterPro" id="IPR028422">
    <property type="entry name" value="GREB1"/>
</dbReference>
<dbReference type="InterPro" id="IPR048659">
    <property type="entry name" value="GREB1-like_2nd"/>
</dbReference>
<dbReference type="Pfam" id="PF20267">
    <property type="entry name" value="GREB1_C"/>
    <property type="match status" value="1"/>
</dbReference>
<evidence type="ECO:0000259" key="11">
    <source>
        <dbReference type="Pfam" id="PF20692"/>
    </source>
</evidence>
<evidence type="ECO:0000313" key="13">
    <source>
        <dbReference type="Proteomes" id="UP000694520"/>
    </source>
</evidence>
<evidence type="ECO:0000259" key="10">
    <source>
        <dbReference type="Pfam" id="PF20691"/>
    </source>
</evidence>
<accession>A0A8C0AEV9</accession>
<evidence type="ECO:0000256" key="4">
    <source>
        <dbReference type="ARBA" id="ARBA00022989"/>
    </source>
</evidence>
<dbReference type="GeneTree" id="ENSGT00390000008041"/>
<evidence type="ECO:0000259" key="9">
    <source>
        <dbReference type="Pfam" id="PF20688"/>
    </source>
</evidence>
<keyword evidence="3" id="KW-0812">Transmembrane</keyword>
<feature type="domain" description="GREB1-like circularly permuted SF2 helicase" evidence="11">
    <location>
        <begin position="546"/>
        <end position="1228"/>
    </location>
</feature>
<dbReference type="InterPro" id="IPR046926">
    <property type="entry name" value="GREB1_N"/>
</dbReference>
<feature type="compositionally biased region" description="Low complexity" evidence="6">
    <location>
        <begin position="266"/>
        <end position="282"/>
    </location>
</feature>
<dbReference type="Ensembl" id="ENSBGRT00000031154.1">
    <property type="protein sequence ID" value="ENSBGRP00000026996.1"/>
    <property type="gene ID" value="ENSBGRG00000016253.1"/>
</dbReference>
<keyword evidence="5" id="KW-0472">Membrane</keyword>
<feature type="region of interest" description="Disordered" evidence="6">
    <location>
        <begin position="974"/>
        <end position="1100"/>
    </location>
</feature>
<feature type="domain" description="TET-Associated Glycosyltransferase" evidence="10">
    <location>
        <begin position="1394"/>
        <end position="1621"/>
    </location>
</feature>
<dbReference type="Pfam" id="PF20692">
    <property type="entry name" value="cpSF2-GREB1"/>
    <property type="match status" value="1"/>
</dbReference>
<name>A0A8C0AEV9_BOSMU</name>
<reference evidence="12" key="3">
    <citation type="submission" date="2025-09" db="UniProtKB">
        <authorList>
            <consortium name="Ensembl"/>
        </authorList>
    </citation>
    <scope>IDENTIFICATION</scope>
</reference>
<reference evidence="12" key="1">
    <citation type="submission" date="2019-05" db="EMBL/GenBank/DDBJ databases">
        <authorList>
            <person name="Zhang S."/>
            <person name="Liu J."/>
        </authorList>
    </citation>
    <scope>NUCLEOTIDE SEQUENCE [LARGE SCALE GENOMIC DNA]</scope>
</reference>
<evidence type="ECO:0000256" key="2">
    <source>
        <dbReference type="ARBA" id="ARBA00009148"/>
    </source>
</evidence>
<dbReference type="Proteomes" id="UP000694520">
    <property type="component" value="Chromosome 21"/>
</dbReference>
<evidence type="ECO:0000259" key="8">
    <source>
        <dbReference type="Pfam" id="PF20267"/>
    </source>
</evidence>
<feature type="domain" description="GREB1 N-terminal" evidence="7">
    <location>
        <begin position="74"/>
        <end position="223"/>
    </location>
</feature>
<dbReference type="Pfam" id="PF20688">
    <property type="entry name" value="GREB1_2nd"/>
    <property type="match status" value="1"/>
</dbReference>
<dbReference type="InterPro" id="IPR046927">
    <property type="entry name" value="GREB1-like_C"/>
</dbReference>
<evidence type="ECO:0000256" key="3">
    <source>
        <dbReference type="ARBA" id="ARBA00022692"/>
    </source>
</evidence>
<evidence type="ECO:0000256" key="6">
    <source>
        <dbReference type="SAM" id="MobiDB-lite"/>
    </source>
</evidence>
<dbReference type="Pfam" id="PF15782">
    <property type="entry name" value="GREB1_N"/>
    <property type="match status" value="1"/>
</dbReference>
<evidence type="ECO:0000259" key="7">
    <source>
        <dbReference type="Pfam" id="PF15782"/>
    </source>
</evidence>
<feature type="domain" description="GREB1-like C-terminal" evidence="8">
    <location>
        <begin position="1639"/>
        <end position="1800"/>
    </location>
</feature>
<dbReference type="GO" id="GO:0001822">
    <property type="term" value="P:kidney development"/>
    <property type="evidence" value="ECO:0007669"/>
    <property type="project" value="TreeGrafter"/>
</dbReference>
<sequence>MGNSYAGQLKSARFEEALHNSIEASLRCSNVVPRPIFPAVVKPKVEDLDKDLVHRYTQNGSLDFSNNLTVNEMEDDEDDEDMSDSNSPPIPYSQKPAPEGSCTTDGFCQAGKDLRLVSLCMEQIDIPAGFLLVGAKSPNLPEHILVCAVDKRFLPDDHGKNALLGFSGNCIGCGERGFRYFTEFSNHINLKLTTQPKKQKHLKYYLVRSSQGVLSKGPLICWKECRSRQSSTTCHSIKPNSSVSSTVTPENGTTNGYKSGFIQTDAANGNSSHGGKSSASSSTPARPGNYSLSPRPSFASGDQATMFISGPPKKRHRGWYPGSPIPQPGLVVPIPTVRPLSRTESLLSTPVPQTPLTGILQPRPIPAGETVIVPENLLSNSGVRPVILIGYGTLPYFYGNVGDIVVSPLLVNCYKIPQLENKDLEQLGLTGSQLLSVENMILLTIQYLVRLGQHQSRALAESMLTTSEFLKEISYELITGKVSFLASHFKTTSLGDDLDKLLDKMQQRRGDSVVTPFNGDLNEYVSPQEAAAMSPTQNLDLGNETFQIYQPQLTVARKLLSQVCAIADSGSQSLDLGHFSKVDFIIIVPRSEVLVQQTLQRIRQSGVLVDLGLEENGTAYQRAEKYVVRLDNEIQTKFEVFMRRVKQNPYTLFVLVHDNSHVELTSVMSGSLSHGEPGHGLADRVINGREVLEAFNLLVLQVTSCPYTLQTQQSRISTSNEVHWMQLDSTEDVSCEEKLYFGLNEYSKSLQWGITSPLLRCDETFEKMVNTLLERYPRLHSMVVRCYLLIQQYSEALMALTTVASLRDHSTPETLNIMDDLLSCPGKNRSGRGHMLILRVPSVQLAMLAKERLQEVRDKLGLQYRFEVVLGNPTSELSVAAHFVARLKTWRGNEAEEWVPRTYQDLEGLPCIVILTGKDPLGETFPRSLKYCDLRLIDSSYLTRTALEQEMGLACCYVSKEVIRGPTAALDLSGKEQERAAASENDTEELLIDLERPQSNSSAVTGTSGSIMENGVSSSSTADKSQKPPPTPSFRSPVPSAGLDEGLSAGPAGPGEPLKQECDSLGPPLASSTTAKPSPSSSGPGALPWPGPPGRAGRPPQAALPPVVILSKAAYSLLGARRGGKLPAAAALLPHPDVAWASPLRPPPPAHAGPEEQSLYYRRWTAARPHHADHGNPPDPASGARACHPRRLLLSGPPQVGKTGSYLQFLRLLFRMLIRLLEVDVYDEAEINTDHSESSEVSQSEGEPWPDIESFSKMPFDVSVHDPKYSSMSLVYTEKLAGVKQEAIKESKAEEPRKRETMSMMLTKYAAYNTFHHCEQCQQYMDFTSAPQMSDSTLHAFTFSSSMLGEEVQLYFIIPKSKESHFVFSKQGKHLESMRLPLVSDKNLNVVKSPIFTPSSGRHEHGLLNLFHAMEGISHLHLLVVKEYEMPLYRKYWPNHIMLVLPGMFNNAGVGAARFLIKELSYHNLELERNRLEELGVKRQCVWPFIVVMDDSCVLWNIHSVQEQTSQPMETGVSSKNVSLKSVLQHMEATPKIVHYAILGIQKWSSRLTSRSLKVPFSRCHVHDFILLNIDLTQNVQYDFNRYFCEDVDFNLRTNSSGLLICRFNNFSLMKKHVQVGGQRDFIIKPKIMVSESMAPILPLQYVCAPDSEHTLLAAPAQFLLEKFLQHASYKLFPKAIRNFRSPVLAIDCYLNIGPEVAVCYVSSRPHSSNANCEGVCFGGLLLYLCDSFVGADLLKKFKFLKGATLCVICQDRSSLRQTIVRLELEDEWQFRLRDEFQTANSSDDKPLYFLTGRHV</sequence>
<proteinExistence type="inferred from homology"/>